<protein>
    <submittedName>
        <fullName evidence="1">Uncharacterized protein</fullName>
    </submittedName>
</protein>
<proteinExistence type="predicted"/>
<evidence type="ECO:0000313" key="1">
    <source>
        <dbReference type="EMBL" id="PYH31340.1"/>
    </source>
</evidence>
<accession>A0A318YF80</accession>
<gene>
    <name evidence="1" type="ORF">BO87DRAFT_364803</name>
</gene>
<dbReference type="EMBL" id="KZ821473">
    <property type="protein sequence ID" value="PYH31340.1"/>
    <property type="molecule type" value="Genomic_DNA"/>
</dbReference>
<dbReference type="AlphaFoldDB" id="A0A318YF80"/>
<reference evidence="1" key="1">
    <citation type="submission" date="2016-12" db="EMBL/GenBank/DDBJ databases">
        <title>The genomes of Aspergillus section Nigri reveals drivers in fungal speciation.</title>
        <authorList>
            <consortium name="DOE Joint Genome Institute"/>
            <person name="Vesth T.C."/>
            <person name="Nybo J."/>
            <person name="Theobald S."/>
            <person name="Brandl J."/>
            <person name="Frisvad J.C."/>
            <person name="Nielsen K.F."/>
            <person name="Lyhne E.K."/>
            <person name="Kogle M.E."/>
            <person name="Kuo A."/>
            <person name="Riley R."/>
            <person name="Clum A."/>
            <person name="Nolan M."/>
            <person name="Lipzen A."/>
            <person name="Salamov A."/>
            <person name="Henrissat B."/>
            <person name="Wiebenga A."/>
            <person name="De Vries R.P."/>
            <person name="Grigoriev I.V."/>
            <person name="Mortensen U.H."/>
            <person name="Andersen M.R."/>
            <person name="Baker S.E."/>
        </authorList>
    </citation>
    <scope>NUCLEOTIDE SEQUENCE [LARGE SCALE GENOMIC DNA]</scope>
    <source>
        <strain evidence="1">CBS 115656</strain>
    </source>
</reference>
<name>A0A318YF80_ASPNB</name>
<evidence type="ECO:0000313" key="2">
    <source>
        <dbReference type="Proteomes" id="UP000247647"/>
    </source>
</evidence>
<dbReference type="Proteomes" id="UP000247647">
    <property type="component" value="Unassembled WGS sequence"/>
</dbReference>
<sequence length="121" mass="13203">MRARNVTICALKGRLTPRVVPSISFYLGIVRRRQYCTTFLKMRGRDASLVEPMSFGMSALAIGSAHCPHAPPGTNLVASTLVSIKAQLPPLEIYVQYQSVHENGPECLERGRGAASQKASF</sequence>
<organism evidence="1 2">
    <name type="scientific">Aspergillus neoniger (strain CBS 115656)</name>
    <dbReference type="NCBI Taxonomy" id="1448310"/>
    <lineage>
        <taxon>Eukaryota</taxon>
        <taxon>Fungi</taxon>
        <taxon>Dikarya</taxon>
        <taxon>Ascomycota</taxon>
        <taxon>Pezizomycotina</taxon>
        <taxon>Eurotiomycetes</taxon>
        <taxon>Eurotiomycetidae</taxon>
        <taxon>Eurotiales</taxon>
        <taxon>Aspergillaceae</taxon>
        <taxon>Aspergillus</taxon>
        <taxon>Aspergillus subgen. Circumdati</taxon>
    </lineage>
</organism>
<keyword evidence="2" id="KW-1185">Reference proteome</keyword>
<dbReference type="GeneID" id="37124222"/>
<dbReference type="OrthoDB" id="10467449at2759"/>
<dbReference type="RefSeq" id="XP_025476818.1">
    <property type="nucleotide sequence ID" value="XM_025621766.1"/>
</dbReference>